<keyword evidence="2" id="KW-1185">Reference proteome</keyword>
<protein>
    <submittedName>
        <fullName evidence="1">Uncharacterized protein</fullName>
    </submittedName>
</protein>
<accession>A0ABQ7A9F5</accession>
<name>A0ABQ7A9F5_BRACR</name>
<sequence length="68" mass="7666">MEIFLDKFTCWKSKIESRSANRCAFLVAESPVMDRCVAGWEAGSMRWMGDGSILSVRMKTGWKDGEDG</sequence>
<comment type="caution">
    <text evidence="1">The sequence shown here is derived from an EMBL/GenBank/DDBJ whole genome shotgun (WGS) entry which is preliminary data.</text>
</comment>
<organism evidence="1 2">
    <name type="scientific">Brassica cretica</name>
    <name type="common">Mustard</name>
    <dbReference type="NCBI Taxonomy" id="69181"/>
    <lineage>
        <taxon>Eukaryota</taxon>
        <taxon>Viridiplantae</taxon>
        <taxon>Streptophyta</taxon>
        <taxon>Embryophyta</taxon>
        <taxon>Tracheophyta</taxon>
        <taxon>Spermatophyta</taxon>
        <taxon>Magnoliopsida</taxon>
        <taxon>eudicotyledons</taxon>
        <taxon>Gunneridae</taxon>
        <taxon>Pentapetalae</taxon>
        <taxon>rosids</taxon>
        <taxon>malvids</taxon>
        <taxon>Brassicales</taxon>
        <taxon>Brassicaceae</taxon>
        <taxon>Brassiceae</taxon>
        <taxon>Brassica</taxon>
    </lineage>
</organism>
<evidence type="ECO:0000313" key="1">
    <source>
        <dbReference type="EMBL" id="KAF3494283.1"/>
    </source>
</evidence>
<reference evidence="1 2" key="1">
    <citation type="journal article" date="2020" name="BMC Genomics">
        <title>Intraspecific diversification of the crop wild relative Brassica cretica Lam. using demographic model selection.</title>
        <authorList>
            <person name="Kioukis A."/>
            <person name="Michalopoulou V.A."/>
            <person name="Briers L."/>
            <person name="Pirintsos S."/>
            <person name="Studholme D.J."/>
            <person name="Pavlidis P."/>
            <person name="Sarris P.F."/>
        </authorList>
    </citation>
    <scope>NUCLEOTIDE SEQUENCE [LARGE SCALE GENOMIC DNA]</scope>
    <source>
        <strain evidence="2">cv. PFS-1207/04</strain>
    </source>
</reference>
<dbReference type="EMBL" id="QGKV02002055">
    <property type="protein sequence ID" value="KAF3494283.1"/>
    <property type="molecule type" value="Genomic_DNA"/>
</dbReference>
<proteinExistence type="predicted"/>
<gene>
    <name evidence="1" type="ORF">DY000_02052678</name>
</gene>
<dbReference type="Proteomes" id="UP000266723">
    <property type="component" value="Unassembled WGS sequence"/>
</dbReference>
<evidence type="ECO:0000313" key="2">
    <source>
        <dbReference type="Proteomes" id="UP000266723"/>
    </source>
</evidence>